<keyword evidence="1" id="KW-0732">Signal</keyword>
<proteinExistence type="predicted"/>
<protein>
    <submittedName>
        <fullName evidence="2">Uncharacterized protein</fullName>
    </submittedName>
</protein>
<keyword evidence="3" id="KW-1185">Reference proteome</keyword>
<name>A0A2T4U0T5_9BACT</name>
<accession>A0A2T4U0T5</accession>
<dbReference type="RefSeq" id="WP_107561145.1">
    <property type="nucleotide sequence ID" value="NZ_NVQC01000009.1"/>
</dbReference>
<evidence type="ECO:0000313" key="3">
    <source>
        <dbReference type="Proteomes" id="UP000241436"/>
    </source>
</evidence>
<dbReference type="AlphaFoldDB" id="A0A2T4U0T5"/>
<feature type="signal peptide" evidence="1">
    <location>
        <begin position="1"/>
        <end position="26"/>
    </location>
</feature>
<evidence type="ECO:0000256" key="1">
    <source>
        <dbReference type="SAM" id="SignalP"/>
    </source>
</evidence>
<evidence type="ECO:0000313" key="2">
    <source>
        <dbReference type="EMBL" id="PTL36981.1"/>
    </source>
</evidence>
<reference evidence="2 3" key="1">
    <citation type="submission" date="2017-09" db="EMBL/GenBank/DDBJ databases">
        <title>Bloom of a denitrifying methanotroph, Candidatus Methylomirabilis limnetica, in a deep stratified lake.</title>
        <authorList>
            <person name="Graf J.S."/>
            <person name="Marchant H.K."/>
            <person name="Tienken D."/>
            <person name="Hach P.F."/>
            <person name="Brand A."/>
            <person name="Schubert C.J."/>
            <person name="Kuypers M.M."/>
            <person name="Milucka J."/>
        </authorList>
    </citation>
    <scope>NUCLEOTIDE SEQUENCE [LARGE SCALE GENOMIC DNA]</scope>
    <source>
        <strain evidence="2 3">Zug</strain>
    </source>
</reference>
<feature type="chain" id="PRO_5015629334" evidence="1">
    <location>
        <begin position="27"/>
        <end position="101"/>
    </location>
</feature>
<organism evidence="2 3">
    <name type="scientific">Candidatus Methylomirabilis limnetica</name>
    <dbReference type="NCBI Taxonomy" id="2033718"/>
    <lineage>
        <taxon>Bacteria</taxon>
        <taxon>Candidatus Methylomirabilota</taxon>
        <taxon>Candidatus Methylomirabilia</taxon>
        <taxon>Candidatus Methylomirabilales</taxon>
        <taxon>Candidatus Methylomirabilaceae</taxon>
        <taxon>Candidatus Methylomirabilis</taxon>
    </lineage>
</organism>
<dbReference type="Proteomes" id="UP000241436">
    <property type="component" value="Unassembled WGS sequence"/>
</dbReference>
<reference evidence="3" key="2">
    <citation type="journal article" date="2018" name="Environ. Microbiol.">
        <title>Bloom of a denitrifying methanotroph, 'Candidatus Methylomirabilis limnetica', in a deep stratified lake.</title>
        <authorList>
            <person name="Graf J.S."/>
            <person name="Mayr M.J."/>
            <person name="Marchant H.K."/>
            <person name="Tienken D."/>
            <person name="Hach P.F."/>
            <person name="Brand A."/>
            <person name="Schubert C.J."/>
            <person name="Kuypers M.M."/>
            <person name="Milucka J."/>
        </authorList>
    </citation>
    <scope>NUCLEOTIDE SEQUENCE [LARGE SCALE GENOMIC DNA]</scope>
    <source>
        <strain evidence="3">Zug</strain>
    </source>
</reference>
<dbReference type="OrthoDB" id="9256166at2"/>
<gene>
    <name evidence="2" type="ORF">CLG94_01565</name>
</gene>
<comment type="caution">
    <text evidence="2">The sequence shown here is derived from an EMBL/GenBank/DDBJ whole genome shotgun (WGS) entry which is preliminary data.</text>
</comment>
<sequence>MKVQRIVFAAMLMVGLMVISAPIASAAEVVYDLKPAATMKAILTDSIGKRVVLRLESSEEIEGTVVVVGEHLVHISKLSKRDFFDAFVGIDRISAVIMRAR</sequence>
<dbReference type="EMBL" id="NVQC01000009">
    <property type="protein sequence ID" value="PTL36981.1"/>
    <property type="molecule type" value="Genomic_DNA"/>
</dbReference>